<evidence type="ECO:0000313" key="2">
    <source>
        <dbReference type="EMBL" id="VDK54973.1"/>
    </source>
</evidence>
<dbReference type="AlphaFoldDB" id="A0A3P6RGA0"/>
<dbReference type="Proteomes" id="UP000281553">
    <property type="component" value="Unassembled WGS sequence"/>
</dbReference>
<name>A0A3P6RGA0_DIBLA</name>
<keyword evidence="1" id="KW-0812">Transmembrane</keyword>
<evidence type="ECO:0000313" key="3">
    <source>
        <dbReference type="Proteomes" id="UP000281553"/>
    </source>
</evidence>
<keyword evidence="1" id="KW-0472">Membrane</keyword>
<feature type="transmembrane region" description="Helical" evidence="1">
    <location>
        <begin position="88"/>
        <end position="113"/>
    </location>
</feature>
<accession>A0A3P6RGA0</accession>
<proteinExistence type="predicted"/>
<keyword evidence="1" id="KW-1133">Transmembrane helix</keyword>
<protein>
    <submittedName>
        <fullName evidence="2">Uncharacterized protein</fullName>
    </submittedName>
</protein>
<dbReference type="SMR" id="A0A3P6RGA0"/>
<dbReference type="Gene3D" id="1.20.120.20">
    <property type="entry name" value="Apolipoprotein"/>
    <property type="match status" value="1"/>
</dbReference>
<keyword evidence="3" id="KW-1185">Reference proteome</keyword>
<organism evidence="2 3">
    <name type="scientific">Dibothriocephalus latus</name>
    <name type="common">Fish tapeworm</name>
    <name type="synonym">Diphyllobothrium latum</name>
    <dbReference type="NCBI Taxonomy" id="60516"/>
    <lineage>
        <taxon>Eukaryota</taxon>
        <taxon>Metazoa</taxon>
        <taxon>Spiralia</taxon>
        <taxon>Lophotrochozoa</taxon>
        <taxon>Platyhelminthes</taxon>
        <taxon>Cestoda</taxon>
        <taxon>Eucestoda</taxon>
        <taxon>Diphyllobothriidea</taxon>
        <taxon>Diphyllobothriidae</taxon>
        <taxon>Dibothriocephalus</taxon>
    </lineage>
</organism>
<dbReference type="EMBL" id="UYRU01020108">
    <property type="protein sequence ID" value="VDK54973.1"/>
    <property type="molecule type" value="Genomic_DNA"/>
</dbReference>
<sequence length="133" mass="14584">MTTTLATISTKLNDTVTKIDTAIEQLENLHANISDGIKNNLNVSEILKSLDGIWEELDSAMDPVEGKMTETLNSVSSFLNNYHSPVKAVLLVLAIPFLLATILFTLFLIVFIVEAIYRHLFSLNGSSPSEGNC</sequence>
<evidence type="ECO:0000256" key="1">
    <source>
        <dbReference type="SAM" id="Phobius"/>
    </source>
</evidence>
<reference evidence="2 3" key="1">
    <citation type="submission" date="2018-11" db="EMBL/GenBank/DDBJ databases">
        <authorList>
            <consortium name="Pathogen Informatics"/>
        </authorList>
    </citation>
    <scope>NUCLEOTIDE SEQUENCE [LARGE SCALE GENOMIC DNA]</scope>
</reference>
<gene>
    <name evidence="2" type="ORF">DILT_LOCUS2064</name>
</gene>